<keyword evidence="6" id="KW-1185">Reference proteome</keyword>
<dbReference type="GO" id="GO:0005634">
    <property type="term" value="C:nucleus"/>
    <property type="evidence" value="ECO:0007669"/>
    <property type="project" value="UniProtKB-SubCell"/>
</dbReference>
<name>A0A9Q0X161_9ROSI</name>
<reference evidence="5" key="1">
    <citation type="submission" date="2022-11" db="EMBL/GenBank/DDBJ databases">
        <authorList>
            <person name="Hyden B.L."/>
            <person name="Feng K."/>
            <person name="Yates T."/>
            <person name="Jawdy S."/>
            <person name="Smart L.B."/>
            <person name="Muchero W."/>
        </authorList>
    </citation>
    <scope>NUCLEOTIDE SEQUENCE</scope>
    <source>
        <tissue evidence="5">Shoot tip</tissue>
    </source>
</reference>
<sequence>MKSISLLIYKHEEGAIEERARDYNANWMSAVEILDDDIYLGAENNFNLFTVRKNSEDSDVGQIPTVIFGTVNGVIGVIASLPHEQYVFLEKLQSNLRKVIKGVGGLSHEQWRSFNNEKKTVEARNFLDGDLIESFLDLSRGRMDEISRAMEISVEELCKRVEELTRLH</sequence>
<dbReference type="Gene3D" id="2.130.10.10">
    <property type="entry name" value="YVTN repeat-like/Quinoprotein amine dehydrogenase"/>
    <property type="match status" value="1"/>
</dbReference>
<proteinExistence type="inferred from homology"/>
<dbReference type="GO" id="GO:0003676">
    <property type="term" value="F:nucleic acid binding"/>
    <property type="evidence" value="ECO:0007669"/>
    <property type="project" value="InterPro"/>
</dbReference>
<protein>
    <submittedName>
        <fullName evidence="5">DNA REPAIR/RNA PROCESSING CPSF FAMILY</fullName>
    </submittedName>
</protein>
<evidence type="ECO:0000256" key="1">
    <source>
        <dbReference type="ARBA" id="ARBA00004123"/>
    </source>
</evidence>
<dbReference type="InterPro" id="IPR050358">
    <property type="entry name" value="RSE1/DDB1/CFT1"/>
</dbReference>
<dbReference type="FunFam" id="1.10.150.910:FF:000003">
    <property type="entry name" value="DNA damage-binding protein 1a"/>
    <property type="match status" value="1"/>
</dbReference>
<dbReference type="EMBL" id="JAPFFM010000001">
    <property type="protein sequence ID" value="KAJ6775943.1"/>
    <property type="molecule type" value="Genomic_DNA"/>
</dbReference>
<feature type="domain" description="RSE1/DDB1/CPSF1 C-terminal" evidence="4">
    <location>
        <begin position="62"/>
        <end position="137"/>
    </location>
</feature>
<dbReference type="PANTHER" id="PTHR10644">
    <property type="entry name" value="DNA REPAIR/RNA PROCESSING CPSF FAMILY"/>
    <property type="match status" value="1"/>
</dbReference>
<comment type="similarity">
    <text evidence="2">Belongs to the DDB1 family.</text>
</comment>
<comment type="subcellular location">
    <subcellularLocation>
        <location evidence="1">Nucleus</location>
    </subcellularLocation>
</comment>
<feature type="domain" description="RSE1/DDB1/CPSF1 C-terminal" evidence="4">
    <location>
        <begin position="1"/>
        <end position="58"/>
    </location>
</feature>
<keyword evidence="3" id="KW-0539">Nucleus</keyword>
<evidence type="ECO:0000313" key="6">
    <source>
        <dbReference type="Proteomes" id="UP001151752"/>
    </source>
</evidence>
<gene>
    <name evidence="5" type="ORF">OIU74_000187</name>
</gene>
<evidence type="ECO:0000256" key="3">
    <source>
        <dbReference type="ARBA" id="ARBA00023242"/>
    </source>
</evidence>
<evidence type="ECO:0000313" key="5">
    <source>
        <dbReference type="EMBL" id="KAJ6775943.1"/>
    </source>
</evidence>
<organism evidence="5 6">
    <name type="scientific">Salix koriyanagi</name>
    <dbReference type="NCBI Taxonomy" id="2511006"/>
    <lineage>
        <taxon>Eukaryota</taxon>
        <taxon>Viridiplantae</taxon>
        <taxon>Streptophyta</taxon>
        <taxon>Embryophyta</taxon>
        <taxon>Tracheophyta</taxon>
        <taxon>Spermatophyta</taxon>
        <taxon>Magnoliopsida</taxon>
        <taxon>eudicotyledons</taxon>
        <taxon>Gunneridae</taxon>
        <taxon>Pentapetalae</taxon>
        <taxon>rosids</taxon>
        <taxon>fabids</taxon>
        <taxon>Malpighiales</taxon>
        <taxon>Salicaceae</taxon>
        <taxon>Saliceae</taxon>
        <taxon>Salix</taxon>
    </lineage>
</organism>
<dbReference type="AlphaFoldDB" id="A0A9Q0X161"/>
<dbReference type="Pfam" id="PF03178">
    <property type="entry name" value="CPSF_A"/>
    <property type="match status" value="2"/>
</dbReference>
<comment type="caution">
    <text evidence="5">The sequence shown here is derived from an EMBL/GenBank/DDBJ whole genome shotgun (WGS) entry which is preliminary data.</text>
</comment>
<evidence type="ECO:0000259" key="4">
    <source>
        <dbReference type="Pfam" id="PF03178"/>
    </source>
</evidence>
<dbReference type="InterPro" id="IPR015943">
    <property type="entry name" value="WD40/YVTN_repeat-like_dom_sf"/>
</dbReference>
<evidence type="ECO:0000256" key="2">
    <source>
        <dbReference type="ARBA" id="ARBA00007453"/>
    </source>
</evidence>
<accession>A0A9Q0X161</accession>
<reference evidence="5" key="2">
    <citation type="journal article" date="2023" name="Int. J. Mol. Sci.">
        <title>De Novo Assembly and Annotation of 11 Diverse Shrub Willow (Salix) Genomes Reveals Novel Gene Organization in Sex-Linked Regions.</title>
        <authorList>
            <person name="Hyden B."/>
            <person name="Feng K."/>
            <person name="Yates T.B."/>
            <person name="Jawdy S."/>
            <person name="Cereghino C."/>
            <person name="Smart L.B."/>
            <person name="Muchero W."/>
        </authorList>
    </citation>
    <scope>NUCLEOTIDE SEQUENCE</scope>
    <source>
        <tissue evidence="5">Shoot tip</tissue>
    </source>
</reference>
<dbReference type="Gene3D" id="1.10.150.910">
    <property type="match status" value="1"/>
</dbReference>
<dbReference type="Proteomes" id="UP001151752">
    <property type="component" value="Chromosome 16"/>
</dbReference>
<dbReference type="InterPro" id="IPR004871">
    <property type="entry name" value="RSE1/DDB1/CPSF1_C"/>
</dbReference>